<dbReference type="Gene3D" id="2.30.40.10">
    <property type="entry name" value="Urease, subunit C, domain 1"/>
    <property type="match status" value="1"/>
</dbReference>
<evidence type="ECO:0000259" key="1">
    <source>
        <dbReference type="Pfam" id="PF07969"/>
    </source>
</evidence>
<accession>A0A089MCM6</accession>
<dbReference type="Proteomes" id="UP000029500">
    <property type="component" value="Chromosome"/>
</dbReference>
<dbReference type="GO" id="GO:0016810">
    <property type="term" value="F:hydrolase activity, acting on carbon-nitrogen (but not peptide) bonds"/>
    <property type="evidence" value="ECO:0007669"/>
    <property type="project" value="InterPro"/>
</dbReference>
<organism evidence="2 3">
    <name type="scientific">Paenibacillus graminis</name>
    <dbReference type="NCBI Taxonomy" id="189425"/>
    <lineage>
        <taxon>Bacteria</taxon>
        <taxon>Bacillati</taxon>
        <taxon>Bacillota</taxon>
        <taxon>Bacilli</taxon>
        <taxon>Bacillales</taxon>
        <taxon>Paenibacillaceae</taxon>
        <taxon>Paenibacillus</taxon>
    </lineage>
</organism>
<dbReference type="RefSeq" id="WP_025704936.1">
    <property type="nucleotide sequence ID" value="NZ_CP009287.1"/>
</dbReference>
<dbReference type="PANTHER" id="PTHR22642">
    <property type="entry name" value="IMIDAZOLONEPROPIONASE"/>
    <property type="match status" value="1"/>
</dbReference>
<dbReference type="STRING" id="189425.PGRAT_22590"/>
<dbReference type="InterPro" id="IPR013108">
    <property type="entry name" value="Amidohydro_3"/>
</dbReference>
<dbReference type="OrthoDB" id="9767366at2"/>
<evidence type="ECO:0000313" key="2">
    <source>
        <dbReference type="EMBL" id="AIQ70125.1"/>
    </source>
</evidence>
<proteinExistence type="predicted"/>
<dbReference type="eggNOG" id="COG1574">
    <property type="taxonomic scope" value="Bacteria"/>
</dbReference>
<sequence length="527" mass="58314">MEAAAHGFADRVLLSNAVFTGIEDSVSSAFVALQGEHIVAVGSPAEAEDWIGPATVVHHLKDAFIMPGVHDNHVFFTGYMSMHRGVDLTNAATIDEALQLLRQEAAKSPSEQNVYAYGWSEEDWGQLPGQSLLDEVFPGRPVIAINRTKSYCWMNQFAQDKYQFAPDQCSAESRARLLMDMMQDRELVRQEFLDFARMLAKRGVTSIKDIGFDRHSGLLPVLEELEAAGELPLRVHFALEPVLQPLDIPAGLQYKERYQGEFLRFQGYKLMMDGVVADHTGDMLEPYADMPGVTTLRPVDYEAIERAVQAADSHGIKCCLTAEGDAAIRKAVDMIEGCNRSRGDQRIRHSISDLEYPHPDDIRRMGDNGIFAEIYAQILLLNPSYEEAYMAAVAGKENESRFYNYKSMLEANVPVTIGTDLPLFLTSVPDSLYAASFRLFPDGSPSGGWHLEQGMPAAEVLKAWTINGARHCGMEERTGTLEAGKAADIAVFDRNLLDTTATEIRDAHVILTITAGQITYDAARNEG</sequence>
<dbReference type="SUPFAM" id="SSF51338">
    <property type="entry name" value="Composite domain of metallo-dependent hydrolases"/>
    <property type="match status" value="1"/>
</dbReference>
<keyword evidence="3" id="KW-1185">Reference proteome</keyword>
<protein>
    <submittedName>
        <fullName evidence="2">Metal-dependent hydrolase</fullName>
    </submittedName>
</protein>
<dbReference type="PANTHER" id="PTHR22642:SF2">
    <property type="entry name" value="PROTEIN LONG AFTER FAR-RED 3"/>
    <property type="match status" value="1"/>
</dbReference>
<dbReference type="EMBL" id="CP009287">
    <property type="protein sequence ID" value="AIQ70125.1"/>
    <property type="molecule type" value="Genomic_DNA"/>
</dbReference>
<dbReference type="KEGG" id="pgm:PGRAT_22590"/>
<dbReference type="InterPro" id="IPR032466">
    <property type="entry name" value="Metal_Hydrolase"/>
</dbReference>
<dbReference type="HOGENOM" id="CLU_009942_8_0_9"/>
<dbReference type="Gene3D" id="3.10.310.70">
    <property type="match status" value="1"/>
</dbReference>
<feature type="domain" description="Amidohydrolase 3" evidence="1">
    <location>
        <begin position="60"/>
        <end position="520"/>
    </location>
</feature>
<gene>
    <name evidence="2" type="ORF">PGRAT_22590</name>
</gene>
<dbReference type="InterPro" id="IPR011059">
    <property type="entry name" value="Metal-dep_hydrolase_composite"/>
</dbReference>
<dbReference type="Pfam" id="PF07969">
    <property type="entry name" value="Amidohydro_3"/>
    <property type="match status" value="1"/>
</dbReference>
<keyword evidence="2" id="KW-0378">Hydrolase</keyword>
<reference evidence="2 3" key="1">
    <citation type="submission" date="2014-08" db="EMBL/GenBank/DDBJ databases">
        <title>Comparative genomics of the Paenibacillus odorifer group.</title>
        <authorList>
            <person name="den Bakker H.C."/>
            <person name="Tsai Y.-C."/>
            <person name="Martin N."/>
            <person name="Korlach J."/>
            <person name="Wiedmann M."/>
        </authorList>
    </citation>
    <scope>NUCLEOTIDE SEQUENCE [LARGE SCALE GENOMIC DNA]</scope>
    <source>
        <strain evidence="2 3">DSM 15220</strain>
    </source>
</reference>
<dbReference type="AlphaFoldDB" id="A0A089MCM6"/>
<dbReference type="SUPFAM" id="SSF51556">
    <property type="entry name" value="Metallo-dependent hydrolases"/>
    <property type="match status" value="1"/>
</dbReference>
<dbReference type="Gene3D" id="3.20.20.140">
    <property type="entry name" value="Metal-dependent hydrolases"/>
    <property type="match status" value="1"/>
</dbReference>
<name>A0A089MCM6_9BACL</name>
<evidence type="ECO:0000313" key="3">
    <source>
        <dbReference type="Proteomes" id="UP000029500"/>
    </source>
</evidence>